<dbReference type="Proteomes" id="UP000308600">
    <property type="component" value="Unassembled WGS sequence"/>
</dbReference>
<evidence type="ECO:0000313" key="1">
    <source>
        <dbReference type="EMBL" id="TFK70958.1"/>
    </source>
</evidence>
<keyword evidence="2" id="KW-1185">Reference proteome</keyword>
<evidence type="ECO:0000313" key="2">
    <source>
        <dbReference type="Proteomes" id="UP000308600"/>
    </source>
</evidence>
<accession>A0ACD3AY92</accession>
<organism evidence="1 2">
    <name type="scientific">Pluteus cervinus</name>
    <dbReference type="NCBI Taxonomy" id="181527"/>
    <lineage>
        <taxon>Eukaryota</taxon>
        <taxon>Fungi</taxon>
        <taxon>Dikarya</taxon>
        <taxon>Basidiomycota</taxon>
        <taxon>Agaricomycotina</taxon>
        <taxon>Agaricomycetes</taxon>
        <taxon>Agaricomycetidae</taxon>
        <taxon>Agaricales</taxon>
        <taxon>Pluteineae</taxon>
        <taxon>Pluteaceae</taxon>
        <taxon>Pluteus</taxon>
    </lineage>
</organism>
<dbReference type="EMBL" id="ML208305">
    <property type="protein sequence ID" value="TFK70958.1"/>
    <property type="molecule type" value="Genomic_DNA"/>
</dbReference>
<protein>
    <submittedName>
        <fullName evidence="1">Uncharacterized protein</fullName>
    </submittedName>
</protein>
<name>A0ACD3AY92_9AGAR</name>
<sequence length="114" mass="12656">MGIFLTISLHLHQPLSQPYPSSIWIPTPSQSKTSSSPSPPTTRNLPAVELTHTASLLEISSHDHLTPPLPLFCMTNAFTSIAKIIRPSLWTLARSCCCGVEWTIFITIDLMLYH</sequence>
<proteinExistence type="predicted"/>
<reference evidence="1 2" key="1">
    <citation type="journal article" date="2019" name="Nat. Ecol. Evol.">
        <title>Megaphylogeny resolves global patterns of mushroom evolution.</title>
        <authorList>
            <person name="Varga T."/>
            <person name="Krizsan K."/>
            <person name="Foldi C."/>
            <person name="Dima B."/>
            <person name="Sanchez-Garcia M."/>
            <person name="Sanchez-Ramirez S."/>
            <person name="Szollosi G.J."/>
            <person name="Szarkandi J.G."/>
            <person name="Papp V."/>
            <person name="Albert L."/>
            <person name="Andreopoulos W."/>
            <person name="Angelini C."/>
            <person name="Antonin V."/>
            <person name="Barry K.W."/>
            <person name="Bougher N.L."/>
            <person name="Buchanan P."/>
            <person name="Buyck B."/>
            <person name="Bense V."/>
            <person name="Catcheside P."/>
            <person name="Chovatia M."/>
            <person name="Cooper J."/>
            <person name="Damon W."/>
            <person name="Desjardin D."/>
            <person name="Finy P."/>
            <person name="Geml J."/>
            <person name="Haridas S."/>
            <person name="Hughes K."/>
            <person name="Justo A."/>
            <person name="Karasinski D."/>
            <person name="Kautmanova I."/>
            <person name="Kiss B."/>
            <person name="Kocsube S."/>
            <person name="Kotiranta H."/>
            <person name="LaButti K.M."/>
            <person name="Lechner B.E."/>
            <person name="Liimatainen K."/>
            <person name="Lipzen A."/>
            <person name="Lukacs Z."/>
            <person name="Mihaltcheva S."/>
            <person name="Morgado L.N."/>
            <person name="Niskanen T."/>
            <person name="Noordeloos M.E."/>
            <person name="Ohm R.A."/>
            <person name="Ortiz-Santana B."/>
            <person name="Ovrebo C."/>
            <person name="Racz N."/>
            <person name="Riley R."/>
            <person name="Savchenko A."/>
            <person name="Shiryaev A."/>
            <person name="Soop K."/>
            <person name="Spirin V."/>
            <person name="Szebenyi C."/>
            <person name="Tomsovsky M."/>
            <person name="Tulloss R.E."/>
            <person name="Uehling J."/>
            <person name="Grigoriev I.V."/>
            <person name="Vagvolgyi C."/>
            <person name="Papp T."/>
            <person name="Martin F.M."/>
            <person name="Miettinen O."/>
            <person name="Hibbett D.S."/>
            <person name="Nagy L.G."/>
        </authorList>
    </citation>
    <scope>NUCLEOTIDE SEQUENCE [LARGE SCALE GENOMIC DNA]</scope>
    <source>
        <strain evidence="1 2">NL-1719</strain>
    </source>
</reference>
<gene>
    <name evidence="1" type="ORF">BDN72DRAFT_496748</name>
</gene>